<gene>
    <name evidence="1" type="ORF">BCR36DRAFT_285022</name>
</gene>
<sequence length="190" mass="21490">NYDEAHIILEECDNIMKRTEALWAKVPDDVKASFYQLVYYPAMAVPNVLKIQIYAALNNKYAKLGLTVANKYAKLCQEVIDLDNELFDGYNEKMPGVVESGKKWSGMISCGQNHHIGLQAWDRDSGKLPDLITVNPESSSEMQILVEDITDSFKNVITEGETKLPTFNSVSDETFKIQLFFMVIQLKVSI</sequence>
<dbReference type="STRING" id="1754191.A0A1Y1VD76"/>
<reference evidence="1 2" key="1">
    <citation type="submission" date="2016-08" db="EMBL/GenBank/DDBJ databases">
        <title>Genomes of anaerobic fungi encode conserved fungal cellulosomes for biomass hydrolysis.</title>
        <authorList>
            <consortium name="DOE Joint Genome Institute"/>
            <person name="Haitjema C.H."/>
            <person name="Gilmore S.P."/>
            <person name="Henske J.K."/>
            <person name="Solomon K.V."/>
            <person name="De Groot R."/>
            <person name="Kuo A."/>
            <person name="Mondo S.J."/>
            <person name="Salamov A.A."/>
            <person name="Labutti K."/>
            <person name="Zhao Z."/>
            <person name="Chiniquy J."/>
            <person name="Barry K."/>
            <person name="Brewer H.M."/>
            <person name="Purvine S.O."/>
            <person name="Wright A.T."/>
            <person name="Boxma B."/>
            <person name="Van Alen T."/>
            <person name="Hackstein J.H."/>
            <person name="Baker S.E."/>
            <person name="Grigoriev I.V."/>
            <person name="O'Malley M.A."/>
        </authorList>
    </citation>
    <scope>NUCLEOTIDE SEQUENCE [LARGE SCALE GENOMIC DNA]</scope>
    <source>
        <strain evidence="2">finn</strain>
    </source>
</reference>
<proteinExistence type="predicted"/>
<dbReference type="PANTHER" id="PTHR37842:SF2">
    <property type="entry name" value="GYLCOSYL HYDROLASE 115 C-TERMINAL DOMAIN-CONTAINING PROTEIN"/>
    <property type="match status" value="1"/>
</dbReference>
<dbReference type="PANTHER" id="PTHR37842">
    <property type="match status" value="1"/>
</dbReference>
<name>A0A1Y1VD76_9FUNG</name>
<organism evidence="1 2">
    <name type="scientific">Piromyces finnis</name>
    <dbReference type="NCBI Taxonomy" id="1754191"/>
    <lineage>
        <taxon>Eukaryota</taxon>
        <taxon>Fungi</taxon>
        <taxon>Fungi incertae sedis</taxon>
        <taxon>Chytridiomycota</taxon>
        <taxon>Chytridiomycota incertae sedis</taxon>
        <taxon>Neocallimastigomycetes</taxon>
        <taxon>Neocallimastigales</taxon>
        <taxon>Neocallimastigaceae</taxon>
        <taxon>Piromyces</taxon>
    </lineage>
</organism>
<dbReference type="OrthoDB" id="4849794at2759"/>
<dbReference type="EMBL" id="MCFH01000013">
    <property type="protein sequence ID" value="ORX53281.1"/>
    <property type="molecule type" value="Genomic_DNA"/>
</dbReference>
<keyword evidence="2" id="KW-1185">Reference proteome</keyword>
<accession>A0A1Y1VD76</accession>
<evidence type="ECO:0000313" key="1">
    <source>
        <dbReference type="EMBL" id="ORX53281.1"/>
    </source>
</evidence>
<protein>
    <submittedName>
        <fullName evidence="1">Uncharacterized protein</fullName>
    </submittedName>
</protein>
<evidence type="ECO:0000313" key="2">
    <source>
        <dbReference type="Proteomes" id="UP000193719"/>
    </source>
</evidence>
<dbReference type="AlphaFoldDB" id="A0A1Y1VD76"/>
<dbReference type="Proteomes" id="UP000193719">
    <property type="component" value="Unassembled WGS sequence"/>
</dbReference>
<dbReference type="Gene3D" id="1.20.58.2150">
    <property type="match status" value="1"/>
</dbReference>
<feature type="non-terminal residue" evidence="1">
    <location>
        <position position="1"/>
    </location>
</feature>
<comment type="caution">
    <text evidence="1">The sequence shown here is derived from an EMBL/GenBank/DDBJ whole genome shotgun (WGS) entry which is preliminary data.</text>
</comment>
<reference evidence="1 2" key="2">
    <citation type="submission" date="2016-08" db="EMBL/GenBank/DDBJ databases">
        <title>Pervasive Adenine N6-methylation of Active Genes in Fungi.</title>
        <authorList>
            <consortium name="DOE Joint Genome Institute"/>
            <person name="Mondo S.J."/>
            <person name="Dannebaum R.O."/>
            <person name="Kuo R.C."/>
            <person name="Labutti K."/>
            <person name="Haridas S."/>
            <person name="Kuo A."/>
            <person name="Salamov A."/>
            <person name="Ahrendt S.R."/>
            <person name="Lipzen A."/>
            <person name="Sullivan W."/>
            <person name="Andreopoulos W.B."/>
            <person name="Clum A."/>
            <person name="Lindquist E."/>
            <person name="Daum C."/>
            <person name="Ramamoorthy G.K."/>
            <person name="Gryganskyi A."/>
            <person name="Culley D."/>
            <person name="Magnuson J.K."/>
            <person name="James T.Y."/>
            <person name="O'Malley M.A."/>
            <person name="Stajich J.E."/>
            <person name="Spatafora J.W."/>
            <person name="Visel A."/>
            <person name="Grigoriev I.V."/>
        </authorList>
    </citation>
    <scope>NUCLEOTIDE SEQUENCE [LARGE SCALE GENOMIC DNA]</scope>
    <source>
        <strain evidence="2">finn</strain>
    </source>
</reference>